<dbReference type="Proteomes" id="UP000008136">
    <property type="component" value="Chromosome"/>
</dbReference>
<evidence type="ECO:0000313" key="10">
    <source>
        <dbReference type="Proteomes" id="UP000008136"/>
    </source>
</evidence>
<dbReference type="HOGENOM" id="CLU_039453_4_0_2"/>
<name>F2KRW7_ARCVS</name>
<protein>
    <recommendedName>
        <fullName evidence="5">5'-deoxynucleotidase</fullName>
        <ecNumber evidence="5">3.1.3.89</ecNumber>
    </recommendedName>
</protein>
<dbReference type="EC" id="3.1.3.89" evidence="5"/>
<evidence type="ECO:0000256" key="7">
    <source>
        <dbReference type="ARBA" id="ARBA00022801"/>
    </source>
</evidence>
<dbReference type="InterPro" id="IPR003607">
    <property type="entry name" value="HD/PDEase_dom"/>
</dbReference>
<evidence type="ECO:0000313" key="9">
    <source>
        <dbReference type="EMBL" id="AEA46808.1"/>
    </source>
</evidence>
<sequence>MEDITKFLFEAGMLKLVPRSGWFKIGIKYPESVAEHTFRTALIAYIITYLETSDSSKASKAAFLALIHDFHESRTLDLHKLSRRYVSFNSEEVLKEQLELLPAHMRKEIEEMMDELGDFVKDADRLELLLQAKEYAEVYPSAMKYAEGLEFKSEAAKKLAESIKSSDHRWWLRFEE</sequence>
<feature type="domain" description="HD/PDEase" evidence="8">
    <location>
        <begin position="29"/>
        <end position="138"/>
    </location>
</feature>
<proteinExistence type="predicted"/>
<dbReference type="PANTHER" id="PTHR11845:SF13">
    <property type="entry name" value="5'-DEOXYNUCLEOTIDASE HDDC2"/>
    <property type="match status" value="1"/>
</dbReference>
<dbReference type="GO" id="GO:0046872">
    <property type="term" value="F:metal ion binding"/>
    <property type="evidence" value="ECO:0007669"/>
    <property type="project" value="UniProtKB-KW"/>
</dbReference>
<dbReference type="SUPFAM" id="SSF109604">
    <property type="entry name" value="HD-domain/PDEase-like"/>
    <property type="match status" value="1"/>
</dbReference>
<comment type="cofactor">
    <cofactor evidence="3">
        <name>Co(2+)</name>
        <dbReference type="ChEBI" id="CHEBI:48828"/>
    </cofactor>
</comment>
<evidence type="ECO:0000256" key="3">
    <source>
        <dbReference type="ARBA" id="ARBA00001941"/>
    </source>
</evidence>
<dbReference type="eggNOG" id="arCOG04311">
    <property type="taxonomic scope" value="Archaea"/>
</dbReference>
<dbReference type="SMART" id="SM00471">
    <property type="entry name" value="HDc"/>
    <property type="match status" value="1"/>
</dbReference>
<dbReference type="PANTHER" id="PTHR11845">
    <property type="entry name" value="5'-DEOXYNUCLEOTIDASE HDDC2"/>
    <property type="match status" value="1"/>
</dbReference>
<dbReference type="KEGG" id="ave:Arcve_0792"/>
<dbReference type="AlphaFoldDB" id="F2KRW7"/>
<evidence type="ECO:0000256" key="5">
    <source>
        <dbReference type="ARBA" id="ARBA00012964"/>
    </source>
</evidence>
<evidence type="ECO:0000256" key="2">
    <source>
        <dbReference type="ARBA" id="ARBA00001936"/>
    </source>
</evidence>
<gene>
    <name evidence="9" type="ordered locus">Arcve_0792</name>
</gene>
<dbReference type="RefSeq" id="WP_013683480.1">
    <property type="nucleotide sequence ID" value="NC_015320.1"/>
</dbReference>
<comment type="catalytic activity">
    <reaction evidence="1">
        <text>a 2'-deoxyribonucleoside 5'-phosphate + H2O = a 2'-deoxyribonucleoside + phosphate</text>
        <dbReference type="Rhea" id="RHEA:36167"/>
        <dbReference type="ChEBI" id="CHEBI:15377"/>
        <dbReference type="ChEBI" id="CHEBI:18274"/>
        <dbReference type="ChEBI" id="CHEBI:43474"/>
        <dbReference type="ChEBI" id="CHEBI:65317"/>
        <dbReference type="EC" id="3.1.3.89"/>
    </reaction>
</comment>
<keyword evidence="10" id="KW-1185">Reference proteome</keyword>
<accession>F2KRW7</accession>
<dbReference type="GeneID" id="10393895"/>
<dbReference type="InterPro" id="IPR006674">
    <property type="entry name" value="HD_domain"/>
</dbReference>
<dbReference type="GO" id="GO:0002953">
    <property type="term" value="F:5'-deoxynucleotidase activity"/>
    <property type="evidence" value="ECO:0007669"/>
    <property type="project" value="UniProtKB-EC"/>
</dbReference>
<dbReference type="OrthoDB" id="46088at2157"/>
<evidence type="ECO:0000256" key="4">
    <source>
        <dbReference type="ARBA" id="ARBA00011738"/>
    </source>
</evidence>
<dbReference type="EMBL" id="CP002588">
    <property type="protein sequence ID" value="AEA46808.1"/>
    <property type="molecule type" value="Genomic_DNA"/>
</dbReference>
<comment type="subunit">
    <text evidence="4">Homodimer.</text>
</comment>
<reference evidence="9 10" key="1">
    <citation type="submission" date="2011-03" db="EMBL/GenBank/DDBJ databases">
        <title>The complete genome of Archaeoglobus veneficus SNP6.</title>
        <authorList>
            <consortium name="US DOE Joint Genome Institute (JGI-PGF)"/>
            <person name="Lucas S."/>
            <person name="Copeland A."/>
            <person name="Lapidus A."/>
            <person name="Bruce D."/>
            <person name="Goodwin L."/>
            <person name="Pitluck S."/>
            <person name="Kyrpides N."/>
            <person name="Mavromatis K."/>
            <person name="Pagani I."/>
            <person name="Ivanova N."/>
            <person name="Mikhailova N."/>
            <person name="Lu M."/>
            <person name="Detter J.C."/>
            <person name="Tapia R."/>
            <person name="Han C."/>
            <person name="Land M."/>
            <person name="Hauser L."/>
            <person name="Markowitz V."/>
            <person name="Cheng J.-F."/>
            <person name="Hugenholtz P."/>
            <person name="Woyke T."/>
            <person name="Wu D."/>
            <person name="Spring S."/>
            <person name="Brambilla E."/>
            <person name="Klenk H.-P."/>
            <person name="Eisen J.A."/>
        </authorList>
    </citation>
    <scope>NUCLEOTIDE SEQUENCE [LARGE SCALE GENOMIC DNA]</scope>
    <source>
        <strain>SNP6</strain>
    </source>
</reference>
<dbReference type="GO" id="GO:0005737">
    <property type="term" value="C:cytoplasm"/>
    <property type="evidence" value="ECO:0007669"/>
    <property type="project" value="TreeGrafter"/>
</dbReference>
<evidence type="ECO:0000256" key="1">
    <source>
        <dbReference type="ARBA" id="ARBA00001638"/>
    </source>
</evidence>
<dbReference type="STRING" id="693661.Arcve_0792"/>
<dbReference type="Gene3D" id="1.10.3210.10">
    <property type="entry name" value="Hypothetical protein af1432"/>
    <property type="match status" value="1"/>
</dbReference>
<keyword evidence="6" id="KW-0479">Metal-binding</keyword>
<keyword evidence="7 9" id="KW-0378">Hydrolase</keyword>
<dbReference type="Pfam" id="PF13023">
    <property type="entry name" value="HD_3"/>
    <property type="match status" value="1"/>
</dbReference>
<comment type="cofactor">
    <cofactor evidence="2">
        <name>Mn(2+)</name>
        <dbReference type="ChEBI" id="CHEBI:29035"/>
    </cofactor>
</comment>
<evidence type="ECO:0000259" key="8">
    <source>
        <dbReference type="SMART" id="SM00471"/>
    </source>
</evidence>
<evidence type="ECO:0000256" key="6">
    <source>
        <dbReference type="ARBA" id="ARBA00022723"/>
    </source>
</evidence>
<organism evidence="9 10">
    <name type="scientific">Archaeoglobus veneficus (strain DSM 11195 / SNP6)</name>
    <dbReference type="NCBI Taxonomy" id="693661"/>
    <lineage>
        <taxon>Archaea</taxon>
        <taxon>Methanobacteriati</taxon>
        <taxon>Methanobacteriota</taxon>
        <taxon>Archaeoglobi</taxon>
        <taxon>Archaeoglobales</taxon>
        <taxon>Archaeoglobaceae</taxon>
        <taxon>Archaeoglobus</taxon>
    </lineage>
</organism>
<dbReference type="InterPro" id="IPR039356">
    <property type="entry name" value="YfbR/HDDC2"/>
</dbReference>